<name>A0A2J6SR17_9HELO</name>
<dbReference type="GeneID" id="36586671"/>
<dbReference type="GO" id="GO:0004806">
    <property type="term" value="F:triacylglycerol lipase activity"/>
    <property type="evidence" value="ECO:0007669"/>
    <property type="project" value="InterPro"/>
</dbReference>
<keyword evidence="4" id="KW-1185">Reference proteome</keyword>
<protein>
    <submittedName>
        <fullName evidence="3">Putative secretory lipase</fullName>
    </submittedName>
</protein>
<dbReference type="SUPFAM" id="SSF53474">
    <property type="entry name" value="alpha/beta-Hydrolases"/>
    <property type="match status" value="1"/>
</dbReference>
<proteinExistence type="predicted"/>
<dbReference type="GO" id="GO:0016042">
    <property type="term" value="P:lipid catabolic process"/>
    <property type="evidence" value="ECO:0007669"/>
    <property type="project" value="InterPro"/>
</dbReference>
<evidence type="ECO:0000259" key="2">
    <source>
        <dbReference type="Pfam" id="PF12146"/>
    </source>
</evidence>
<dbReference type="Pfam" id="PF12146">
    <property type="entry name" value="Hydrolase_4"/>
    <property type="match status" value="1"/>
</dbReference>
<evidence type="ECO:0000256" key="1">
    <source>
        <dbReference type="SAM" id="SignalP"/>
    </source>
</evidence>
<dbReference type="InParanoid" id="A0A2J6SR17"/>
<evidence type="ECO:0000313" key="4">
    <source>
        <dbReference type="Proteomes" id="UP000235371"/>
    </source>
</evidence>
<dbReference type="InterPro" id="IPR005152">
    <property type="entry name" value="Lipase_secreted"/>
</dbReference>
<dbReference type="EMBL" id="KZ613891">
    <property type="protein sequence ID" value="PMD53222.1"/>
    <property type="molecule type" value="Genomic_DNA"/>
</dbReference>
<evidence type="ECO:0000313" key="3">
    <source>
        <dbReference type="EMBL" id="PMD53222.1"/>
    </source>
</evidence>
<dbReference type="Proteomes" id="UP000235371">
    <property type="component" value="Unassembled WGS sequence"/>
</dbReference>
<sequence>MKLSIISSSLASIALSLLPSINAQSSLPALKQSNTCTETCQELVPLGIEFEHDSHAHTPRDDFYSIPTNFTSSMKPGILLRVETHTNLANYTVPSSLTMSRIMYTSKSLNGTVVPVSAFVLWPYAPFEYTKNSKASNPTKFPLVAWAHGTSGQFVDCAPSNYRSLQYHFMTSYSIAMEGFAVVATDYAGLGVTTLPNGEQSHAWLAGPAGANDVAYAIEAVRKAFPAQLETDGSFVTMGHSQGGNVAWAFAERQAKSPVPGYLGTISISPPTRIVELVNSALNLLATTSITSLPVWPPVVATLQPNIIASITAVYPAYNFSGMTPLSYDRWNKVLKPLQGCTPTSGRAFADVPLAQLAHPGWTNNTYVQQWQDAVAVSGKKFQGPLLIIAGDEDVIPITDGGVLQESVSASCKASHDQSLEVVTYAAMQHFPVIQASRIKWMNWIKARFNENTNSNKKVTVCGKQSEVQGFNSNYTVQGTTPNWLVDWVTPLEGWKLAL</sequence>
<feature type="signal peptide" evidence="1">
    <location>
        <begin position="1"/>
        <end position="23"/>
    </location>
</feature>
<dbReference type="PANTHER" id="PTHR34853">
    <property type="match status" value="1"/>
</dbReference>
<dbReference type="Gene3D" id="3.40.50.1820">
    <property type="entry name" value="alpha/beta hydrolase"/>
    <property type="match status" value="1"/>
</dbReference>
<keyword evidence="1" id="KW-0732">Signal</keyword>
<dbReference type="InterPro" id="IPR029058">
    <property type="entry name" value="AB_hydrolase_fold"/>
</dbReference>
<dbReference type="AlphaFoldDB" id="A0A2J6SR17"/>
<feature type="chain" id="PRO_5014332164" evidence="1">
    <location>
        <begin position="24"/>
        <end position="499"/>
    </location>
</feature>
<gene>
    <name evidence="3" type="ORF">K444DRAFT_599773</name>
</gene>
<feature type="domain" description="Serine aminopeptidase S33" evidence="2">
    <location>
        <begin position="173"/>
        <end position="396"/>
    </location>
</feature>
<dbReference type="OrthoDB" id="5382058at2759"/>
<dbReference type="InterPro" id="IPR022742">
    <property type="entry name" value="Hydrolase_4"/>
</dbReference>
<reference evidence="3 4" key="1">
    <citation type="submission" date="2016-04" db="EMBL/GenBank/DDBJ databases">
        <title>A degradative enzymes factory behind the ericoid mycorrhizal symbiosis.</title>
        <authorList>
            <consortium name="DOE Joint Genome Institute"/>
            <person name="Martino E."/>
            <person name="Morin E."/>
            <person name="Grelet G."/>
            <person name="Kuo A."/>
            <person name="Kohler A."/>
            <person name="Daghino S."/>
            <person name="Barry K."/>
            <person name="Choi C."/>
            <person name="Cichocki N."/>
            <person name="Clum A."/>
            <person name="Copeland A."/>
            <person name="Hainaut M."/>
            <person name="Haridas S."/>
            <person name="Labutti K."/>
            <person name="Lindquist E."/>
            <person name="Lipzen A."/>
            <person name="Khouja H.-R."/>
            <person name="Murat C."/>
            <person name="Ohm R."/>
            <person name="Olson A."/>
            <person name="Spatafora J."/>
            <person name="Veneault-Fourrey C."/>
            <person name="Henrissat B."/>
            <person name="Grigoriev I."/>
            <person name="Martin F."/>
            <person name="Perotto S."/>
        </authorList>
    </citation>
    <scope>NUCLEOTIDE SEQUENCE [LARGE SCALE GENOMIC DNA]</scope>
    <source>
        <strain evidence="3 4">E</strain>
    </source>
</reference>
<organism evidence="3 4">
    <name type="scientific">Hyaloscypha bicolor E</name>
    <dbReference type="NCBI Taxonomy" id="1095630"/>
    <lineage>
        <taxon>Eukaryota</taxon>
        <taxon>Fungi</taxon>
        <taxon>Dikarya</taxon>
        <taxon>Ascomycota</taxon>
        <taxon>Pezizomycotina</taxon>
        <taxon>Leotiomycetes</taxon>
        <taxon>Helotiales</taxon>
        <taxon>Hyaloscyphaceae</taxon>
        <taxon>Hyaloscypha</taxon>
        <taxon>Hyaloscypha bicolor</taxon>
    </lineage>
</organism>
<dbReference type="RefSeq" id="XP_024730126.1">
    <property type="nucleotide sequence ID" value="XM_024878594.1"/>
</dbReference>
<accession>A0A2J6SR17</accession>
<dbReference type="PANTHER" id="PTHR34853:SF1">
    <property type="entry name" value="LIPASE 5"/>
    <property type="match status" value="1"/>
</dbReference>